<keyword evidence="3" id="KW-1185">Reference proteome</keyword>
<reference evidence="2" key="2">
    <citation type="journal article" date="2022" name="Hortic Res">
        <title>The genome of Dioscorea zingiberensis sheds light on the biosynthesis, origin and evolution of the medicinally important diosgenin saponins.</title>
        <authorList>
            <person name="Li Y."/>
            <person name="Tan C."/>
            <person name="Li Z."/>
            <person name="Guo J."/>
            <person name="Li S."/>
            <person name="Chen X."/>
            <person name="Wang C."/>
            <person name="Dai X."/>
            <person name="Yang H."/>
            <person name="Song W."/>
            <person name="Hou L."/>
            <person name="Xu J."/>
            <person name="Tong Z."/>
            <person name="Xu A."/>
            <person name="Yuan X."/>
            <person name="Wang W."/>
            <person name="Yang Q."/>
            <person name="Chen L."/>
            <person name="Sun Z."/>
            <person name="Wang K."/>
            <person name="Pan B."/>
            <person name="Chen J."/>
            <person name="Bao Y."/>
            <person name="Liu F."/>
            <person name="Qi X."/>
            <person name="Gang D.R."/>
            <person name="Wen J."/>
            <person name="Li J."/>
        </authorList>
    </citation>
    <scope>NUCLEOTIDE SEQUENCE</scope>
    <source>
        <strain evidence="2">Dzin_1.0</strain>
    </source>
</reference>
<dbReference type="Proteomes" id="UP001085076">
    <property type="component" value="Miscellaneous, Linkage group lg01"/>
</dbReference>
<dbReference type="OrthoDB" id="760005at2759"/>
<dbReference type="EMBL" id="JAGGNH010000001">
    <property type="protein sequence ID" value="KAJ0987411.1"/>
    <property type="molecule type" value="Genomic_DNA"/>
</dbReference>
<proteinExistence type="predicted"/>
<feature type="region of interest" description="Disordered" evidence="1">
    <location>
        <begin position="224"/>
        <end position="253"/>
    </location>
</feature>
<sequence length="366" mass="40134">MATVTIASPSTITSNLSYTFETISNNSHEDSFATYLNLIRENLALQELGHDSIQNPNTMRISIGKGRTEAGELDIFRAEKYFSGVMDDDSKTPIIPSERARRSSFKKDGKMIVSLKSRSGTESSCSETSANSRNTLLCDHRKKPAASCSELKRNNSKKFLRVFRCSCAGKDATKVDKEEVYPQNYKTEMLTERIVLGFKREGVPIGPFGSPFVEKAFVGSNRRKSSPFSTSAGVAAAAGGGGGGDNDDLRSESSSDLFEIESLSINVHPLFIPEPSYEPSEASIEWSVATASVGHDDRKSEPIMKKAPKSHKPALLLGCVNNKAVSVTTEIYEKPERVNSGRPDRFDLETLPPVARYHASQAIYTR</sequence>
<dbReference type="PANTHER" id="PTHR33781:SF4">
    <property type="entry name" value="PROTEIN PHYTOCHROME KINASE SUBSTRATE 1"/>
    <property type="match status" value="1"/>
</dbReference>
<evidence type="ECO:0000313" key="3">
    <source>
        <dbReference type="Proteomes" id="UP001085076"/>
    </source>
</evidence>
<accession>A0A9D5D8M5</accession>
<dbReference type="PANTHER" id="PTHR33781">
    <property type="entry name" value="PROTEIN PHYTOCHROME KINASE SUBSTRATE 1-RELATED"/>
    <property type="match status" value="1"/>
</dbReference>
<evidence type="ECO:0000313" key="2">
    <source>
        <dbReference type="EMBL" id="KAJ0987411.1"/>
    </source>
</evidence>
<gene>
    <name evidence="2" type="ORF">J5N97_005767</name>
</gene>
<dbReference type="GO" id="GO:0009638">
    <property type="term" value="P:phototropism"/>
    <property type="evidence" value="ECO:0007669"/>
    <property type="project" value="InterPro"/>
</dbReference>
<name>A0A9D5D8M5_9LILI</name>
<dbReference type="InterPro" id="IPR039615">
    <property type="entry name" value="PKS"/>
</dbReference>
<organism evidence="2 3">
    <name type="scientific">Dioscorea zingiberensis</name>
    <dbReference type="NCBI Taxonomy" id="325984"/>
    <lineage>
        <taxon>Eukaryota</taxon>
        <taxon>Viridiplantae</taxon>
        <taxon>Streptophyta</taxon>
        <taxon>Embryophyta</taxon>
        <taxon>Tracheophyta</taxon>
        <taxon>Spermatophyta</taxon>
        <taxon>Magnoliopsida</taxon>
        <taxon>Liliopsida</taxon>
        <taxon>Dioscoreales</taxon>
        <taxon>Dioscoreaceae</taxon>
        <taxon>Dioscorea</taxon>
    </lineage>
</organism>
<comment type="caution">
    <text evidence="2">The sequence shown here is derived from an EMBL/GenBank/DDBJ whole genome shotgun (WGS) entry which is preliminary data.</text>
</comment>
<reference evidence="2" key="1">
    <citation type="submission" date="2021-03" db="EMBL/GenBank/DDBJ databases">
        <authorList>
            <person name="Li Z."/>
            <person name="Yang C."/>
        </authorList>
    </citation>
    <scope>NUCLEOTIDE SEQUENCE</scope>
    <source>
        <strain evidence="2">Dzin_1.0</strain>
        <tissue evidence="2">Leaf</tissue>
    </source>
</reference>
<dbReference type="AlphaFoldDB" id="A0A9D5D8M5"/>
<protein>
    <submittedName>
        <fullName evidence="2">Uncharacterized protein</fullName>
    </submittedName>
</protein>
<evidence type="ECO:0000256" key="1">
    <source>
        <dbReference type="SAM" id="MobiDB-lite"/>
    </source>
</evidence>